<name>A0A067NM49_PLEO1</name>
<dbReference type="Gene3D" id="1.20.930.20">
    <property type="entry name" value="Adaptor protein Cbl, N-terminal domain"/>
    <property type="match status" value="1"/>
</dbReference>
<dbReference type="Proteomes" id="UP000027073">
    <property type="component" value="Unassembled WGS sequence"/>
</dbReference>
<reference evidence="3" key="1">
    <citation type="journal article" date="2014" name="Proc. Natl. Acad. Sci. U.S.A.">
        <title>Extensive sampling of basidiomycete genomes demonstrates inadequacy of the white-rot/brown-rot paradigm for wood decay fungi.</title>
        <authorList>
            <person name="Riley R."/>
            <person name="Salamov A.A."/>
            <person name="Brown D.W."/>
            <person name="Nagy L.G."/>
            <person name="Floudas D."/>
            <person name="Held B.W."/>
            <person name="Levasseur A."/>
            <person name="Lombard V."/>
            <person name="Morin E."/>
            <person name="Otillar R."/>
            <person name="Lindquist E.A."/>
            <person name="Sun H."/>
            <person name="LaButti K.M."/>
            <person name="Schmutz J."/>
            <person name="Jabbour D."/>
            <person name="Luo H."/>
            <person name="Baker S.E."/>
            <person name="Pisabarro A.G."/>
            <person name="Walton J.D."/>
            <person name="Blanchette R.A."/>
            <person name="Henrissat B."/>
            <person name="Martin F."/>
            <person name="Cullen D."/>
            <person name="Hibbett D.S."/>
            <person name="Grigoriev I.V."/>
        </authorList>
    </citation>
    <scope>NUCLEOTIDE SEQUENCE [LARGE SCALE GENOMIC DNA]</scope>
    <source>
        <strain evidence="3">PC15</strain>
    </source>
</reference>
<protein>
    <submittedName>
        <fullName evidence="2">Uncharacterized protein</fullName>
    </submittedName>
</protein>
<proteinExistence type="predicted"/>
<evidence type="ECO:0000313" key="3">
    <source>
        <dbReference type="Proteomes" id="UP000027073"/>
    </source>
</evidence>
<feature type="region of interest" description="Disordered" evidence="1">
    <location>
        <begin position="1"/>
        <end position="40"/>
    </location>
</feature>
<feature type="compositionally biased region" description="Basic and acidic residues" evidence="1">
    <location>
        <begin position="13"/>
        <end position="24"/>
    </location>
</feature>
<evidence type="ECO:0000256" key="1">
    <source>
        <dbReference type="SAM" id="MobiDB-lite"/>
    </source>
</evidence>
<dbReference type="HOGENOM" id="CLU_1166256_0_0_1"/>
<dbReference type="VEuPathDB" id="FungiDB:PLEOSDRAFT_159831"/>
<dbReference type="CDD" id="cd21037">
    <property type="entry name" value="MLKL_NTD"/>
    <property type="match status" value="1"/>
</dbReference>
<dbReference type="GO" id="GO:0007166">
    <property type="term" value="P:cell surface receptor signaling pathway"/>
    <property type="evidence" value="ECO:0007669"/>
    <property type="project" value="InterPro"/>
</dbReference>
<dbReference type="InterPro" id="IPR059179">
    <property type="entry name" value="MLKL-like_MCAfunc"/>
</dbReference>
<dbReference type="OrthoDB" id="192148at2759"/>
<dbReference type="InterPro" id="IPR036537">
    <property type="entry name" value="Adaptor_Cbl_N_dom_sf"/>
</dbReference>
<dbReference type="EMBL" id="KL198010">
    <property type="protein sequence ID" value="KDQ25177.1"/>
    <property type="molecule type" value="Genomic_DNA"/>
</dbReference>
<dbReference type="InParanoid" id="A0A067NM49"/>
<dbReference type="STRING" id="1137138.A0A067NM49"/>
<gene>
    <name evidence="2" type="ORF">PLEOSDRAFT_159831</name>
</gene>
<organism evidence="2 3">
    <name type="scientific">Pleurotus ostreatus (strain PC15)</name>
    <name type="common">Oyster mushroom</name>
    <dbReference type="NCBI Taxonomy" id="1137138"/>
    <lineage>
        <taxon>Eukaryota</taxon>
        <taxon>Fungi</taxon>
        <taxon>Dikarya</taxon>
        <taxon>Basidiomycota</taxon>
        <taxon>Agaricomycotina</taxon>
        <taxon>Agaricomycetes</taxon>
        <taxon>Agaricomycetidae</taxon>
        <taxon>Agaricales</taxon>
        <taxon>Pleurotineae</taxon>
        <taxon>Pleurotaceae</taxon>
        <taxon>Pleurotus</taxon>
    </lineage>
</organism>
<accession>A0A067NM49</accession>
<dbReference type="AlphaFoldDB" id="A0A067NM49"/>
<sequence>MGSARSKNGAITEEDKKALRRENYKASTASSDRNSRQARAEDVLSTLEQAALLARVPNMQEAASLALSLLDMIPSLRENKSAFKSLATDACDLVYAAMNSLKNRVNKGRALSGSQEMKNSLRLIQTIKKANDFALGQASRGVVSNFVSRRRDAKIVQKYREELNSYSGLFGLQSHITIREAVSRIQGQSDAILEVLTTLGTPPSNEALSNMSSLITAFGSIVNDGQGTFNSIDGNSSD</sequence>
<evidence type="ECO:0000313" key="2">
    <source>
        <dbReference type="EMBL" id="KDQ25177.1"/>
    </source>
</evidence>